<dbReference type="InterPro" id="IPR029057">
    <property type="entry name" value="PRTase-like"/>
</dbReference>
<evidence type="ECO:0000259" key="3">
    <source>
        <dbReference type="PROSITE" id="PS51278"/>
    </source>
</evidence>
<dbReference type="Gene3D" id="3.60.20.10">
    <property type="entry name" value="Glutamine Phosphoribosylpyrophosphate, subunit 1, domain 1"/>
    <property type="match status" value="1"/>
</dbReference>
<gene>
    <name evidence="4" type="ORF">IAC79_05355</name>
</gene>
<feature type="non-terminal residue" evidence="4">
    <location>
        <position position="1"/>
    </location>
</feature>
<dbReference type="InterPro" id="IPR017932">
    <property type="entry name" value="GATase_2_dom"/>
</dbReference>
<evidence type="ECO:0000256" key="2">
    <source>
        <dbReference type="ARBA" id="ARBA00022962"/>
    </source>
</evidence>
<dbReference type="InterPro" id="IPR000836">
    <property type="entry name" value="PRTase_dom"/>
</dbReference>
<dbReference type="CDD" id="cd06223">
    <property type="entry name" value="PRTases_typeI"/>
    <property type="match status" value="1"/>
</dbReference>
<dbReference type="Proteomes" id="UP000886845">
    <property type="component" value="Unassembled WGS sequence"/>
</dbReference>
<dbReference type="GO" id="GO:0016740">
    <property type="term" value="F:transferase activity"/>
    <property type="evidence" value="ECO:0007669"/>
    <property type="project" value="UniProtKB-KW"/>
</dbReference>
<accession>A0A9D1T2Z9</accession>
<dbReference type="SUPFAM" id="SSF56235">
    <property type="entry name" value="N-terminal nucleophile aminohydrolases (Ntn hydrolases)"/>
    <property type="match status" value="1"/>
</dbReference>
<organism evidence="4 5">
    <name type="scientific">Candidatus Spyradenecus faecavium</name>
    <dbReference type="NCBI Taxonomy" id="2840947"/>
    <lineage>
        <taxon>Bacteria</taxon>
        <taxon>Pseudomonadati</taxon>
        <taxon>Lentisphaerota</taxon>
        <taxon>Lentisphaeria</taxon>
        <taxon>Lentisphaerales</taxon>
        <taxon>Lentisphaeraceae</taxon>
        <taxon>Lentisphaeraceae incertae sedis</taxon>
        <taxon>Candidatus Spyradenecus</taxon>
    </lineage>
</organism>
<reference evidence="4" key="1">
    <citation type="submission" date="2020-10" db="EMBL/GenBank/DDBJ databases">
        <authorList>
            <person name="Gilroy R."/>
        </authorList>
    </citation>
    <scope>NUCLEOTIDE SEQUENCE</scope>
    <source>
        <strain evidence="4">35461</strain>
    </source>
</reference>
<dbReference type="PROSITE" id="PS51278">
    <property type="entry name" value="GATASE_TYPE_2"/>
    <property type="match status" value="1"/>
</dbReference>
<evidence type="ECO:0000313" key="5">
    <source>
        <dbReference type="Proteomes" id="UP000886845"/>
    </source>
</evidence>
<comment type="caution">
    <text evidence="4">The sequence shown here is derived from an EMBL/GenBank/DDBJ whole genome shotgun (WGS) entry which is preliminary data.</text>
</comment>
<feature type="domain" description="Glutamine amidotransferase type-2" evidence="3">
    <location>
        <begin position="1"/>
        <end position="66"/>
    </location>
</feature>
<protein>
    <submittedName>
        <fullName evidence="4">Amidophosphoribosyltransferase</fullName>
    </submittedName>
</protein>
<dbReference type="Gene3D" id="3.40.50.2020">
    <property type="match status" value="1"/>
</dbReference>
<dbReference type="AlphaFoldDB" id="A0A9D1T2Z9"/>
<keyword evidence="2" id="KW-0315">Glutamine amidotransferase</keyword>
<evidence type="ECO:0000313" key="4">
    <source>
        <dbReference type="EMBL" id="HIV09521.1"/>
    </source>
</evidence>
<dbReference type="EMBL" id="DVOR01000171">
    <property type="protein sequence ID" value="HIV09521.1"/>
    <property type="molecule type" value="Genomic_DNA"/>
</dbReference>
<proteinExistence type="predicted"/>
<evidence type="ECO:0000256" key="1">
    <source>
        <dbReference type="ARBA" id="ARBA00022679"/>
    </source>
</evidence>
<dbReference type="SUPFAM" id="SSF53271">
    <property type="entry name" value="PRTase-like"/>
    <property type="match status" value="1"/>
</dbReference>
<reference evidence="4" key="2">
    <citation type="journal article" date="2021" name="PeerJ">
        <title>Extensive microbial diversity within the chicken gut microbiome revealed by metagenomics and culture.</title>
        <authorList>
            <person name="Gilroy R."/>
            <person name="Ravi A."/>
            <person name="Getino M."/>
            <person name="Pursley I."/>
            <person name="Horton D.L."/>
            <person name="Alikhan N.F."/>
            <person name="Baker D."/>
            <person name="Gharbi K."/>
            <person name="Hall N."/>
            <person name="Watson M."/>
            <person name="Adriaenssens E.M."/>
            <person name="Foster-Nyarko E."/>
            <person name="Jarju S."/>
            <person name="Secka A."/>
            <person name="Antonio M."/>
            <person name="Oren A."/>
            <person name="Chaudhuri R.R."/>
            <person name="La Ragione R."/>
            <person name="Hildebrand F."/>
            <person name="Pallen M.J."/>
        </authorList>
    </citation>
    <scope>NUCLEOTIDE SEQUENCE</scope>
    <source>
        <strain evidence="4">35461</strain>
    </source>
</reference>
<dbReference type="PANTHER" id="PTHR11907">
    <property type="entry name" value="AMIDOPHOSPHORIBOSYLTRANSFERASE"/>
    <property type="match status" value="1"/>
</dbReference>
<sequence>VLCGVLGDGTAFALRDAHGIRPAYWYQDDEVVAVASERPAIQAAFDVASEDVRELPPGKALLIAPDGGVALEDCLDPAPRRACVFERIYFSRANDAEIHAERKRLGHALAPQVVRAVGGDLDSLFLSYIPNSAQVCFHGLLETLMGAAAAEGRTVRFGQVAVKDAKFRTFIADEATRRDLAMHVYDVTYGLVRPGDTLVVLDDSIVRGATMRDAILPILDRLGPREIVVASSAPPILYPDCYGIDMATLDQLVAFNALEDVLRETGRSGLLRAAYEEARRQLRLPAAEQTNVLRTVYAEVPREALVAAIARRLRPAGLRAGLRVLFQTVEDLRRCCPNHTGDWYFTGDYPTPGGNRVVNRALVNHMEHRHERAY</sequence>
<dbReference type="InterPro" id="IPR029055">
    <property type="entry name" value="Ntn_hydrolases_N"/>
</dbReference>
<name>A0A9D1T2Z9_9BACT</name>
<keyword evidence="1" id="KW-0808">Transferase</keyword>